<proteinExistence type="predicted"/>
<dbReference type="AlphaFoldDB" id="A0A8W8NW81"/>
<evidence type="ECO:0000313" key="1">
    <source>
        <dbReference type="EnsemblMetazoa" id="G7688.1:cds"/>
    </source>
</evidence>
<keyword evidence="2" id="KW-1185">Reference proteome</keyword>
<protein>
    <submittedName>
        <fullName evidence="1">Uncharacterized protein</fullName>
    </submittedName>
</protein>
<accession>A0A8W8NW81</accession>
<organism evidence="1 2">
    <name type="scientific">Magallana gigas</name>
    <name type="common">Pacific oyster</name>
    <name type="synonym">Crassostrea gigas</name>
    <dbReference type="NCBI Taxonomy" id="29159"/>
    <lineage>
        <taxon>Eukaryota</taxon>
        <taxon>Metazoa</taxon>
        <taxon>Spiralia</taxon>
        <taxon>Lophotrochozoa</taxon>
        <taxon>Mollusca</taxon>
        <taxon>Bivalvia</taxon>
        <taxon>Autobranchia</taxon>
        <taxon>Pteriomorphia</taxon>
        <taxon>Ostreida</taxon>
        <taxon>Ostreoidea</taxon>
        <taxon>Ostreidae</taxon>
        <taxon>Magallana</taxon>
    </lineage>
</organism>
<reference evidence="1" key="1">
    <citation type="submission" date="2022-08" db="UniProtKB">
        <authorList>
            <consortium name="EnsemblMetazoa"/>
        </authorList>
    </citation>
    <scope>IDENTIFICATION</scope>
    <source>
        <strain evidence="1">05x7-T-G4-1.051#20</strain>
    </source>
</reference>
<name>A0A8W8NW81_MAGGI</name>
<evidence type="ECO:0000313" key="2">
    <source>
        <dbReference type="Proteomes" id="UP000005408"/>
    </source>
</evidence>
<sequence>MKTSAHKISNDSCPPLEGAMKTSAHGPLCTQIATDLMARAIVNDAACFSSSQTQAIWTFLHGKLLRIRWRMHLPFSFARLDESSSRRYSGVEGRFKTVTNEEIEKFFDSRQAKSTKRNTAWGFFKIGTWRSMVLY</sequence>
<dbReference type="EnsemblMetazoa" id="G7688.1">
    <property type="protein sequence ID" value="G7688.1:cds"/>
    <property type="gene ID" value="G7688"/>
</dbReference>
<dbReference type="Proteomes" id="UP000005408">
    <property type="component" value="Unassembled WGS sequence"/>
</dbReference>